<comment type="caution">
    <text evidence="3">The sequence shown here is derived from an EMBL/GenBank/DDBJ whole genome shotgun (WGS) entry which is preliminary data.</text>
</comment>
<accession>A0A837CR77</accession>
<dbReference type="PANTHER" id="PTHR34704:SF1">
    <property type="entry name" value="ATPASE"/>
    <property type="match status" value="1"/>
</dbReference>
<evidence type="ECO:0000259" key="1">
    <source>
        <dbReference type="Pfam" id="PF01637"/>
    </source>
</evidence>
<protein>
    <recommendedName>
        <fullName evidence="5">ATP-binding protein</fullName>
    </recommendedName>
</protein>
<sequence>MRRQMTGFIGREQDLAVLDREFSQRKASLAILYGRRRIGKSTLIRQASLGRPAIYFQATLVDDSLNLEAFKKEIARALGSDPILDGLSDWLGVLHYVAGKAEQKPGLIVALDEFPYLVGGNSGLPSIIQKFWDSGAAESGALKIILCGSLIAQMEELLAERNPLFGRMTLSREIGPMPLREAAEFMPMWDPADTIALFSVLGGVPYYLDKCDPSLTLAENIKQLFLTPSAPLQEEPEFLLRSELNDARRYASVAAAIADGATKPSEIVSRVHAFTAASEVSPYIARLQQMRIVSRERSLDADERSRNTRYSLRDPLFRFWYRFVRPNLSALGRGFGDDIWTRAVKPHFNDYMGSAFESVSREHLRDHAQERFDVPAGEIGRLWGGDFEIDVAGRLLDGSAIFGECKWENAQIGESVRKRLQEAIAKTRYAEDARSKHLVFFARKGFTDELRKIAETDAGVCLFEMEELVRAPDPHPAPSPA</sequence>
<dbReference type="GO" id="GO:0005524">
    <property type="term" value="F:ATP binding"/>
    <property type="evidence" value="ECO:0007669"/>
    <property type="project" value="InterPro"/>
</dbReference>
<dbReference type="InterPro" id="IPR011579">
    <property type="entry name" value="ATPase_dom"/>
</dbReference>
<gene>
    <name evidence="3" type="ORF">BJA5080_07863</name>
</gene>
<dbReference type="InterPro" id="IPR004256">
    <property type="entry name" value="DUF234"/>
</dbReference>
<organism evidence="3 4">
    <name type="scientific">Bradyrhizobium diazoefficiens SEMIA 5080</name>
    <dbReference type="NCBI Taxonomy" id="754504"/>
    <lineage>
        <taxon>Bacteria</taxon>
        <taxon>Pseudomonadati</taxon>
        <taxon>Pseudomonadota</taxon>
        <taxon>Alphaproteobacteria</taxon>
        <taxon>Hyphomicrobiales</taxon>
        <taxon>Nitrobacteraceae</taxon>
        <taxon>Bradyrhizobium</taxon>
    </lineage>
</organism>
<name>A0A837CR77_9BRAD</name>
<dbReference type="AlphaFoldDB" id="A0A837CR77"/>
<dbReference type="PANTHER" id="PTHR34704">
    <property type="entry name" value="ATPASE"/>
    <property type="match status" value="1"/>
</dbReference>
<dbReference type="SUPFAM" id="SSF52540">
    <property type="entry name" value="P-loop containing nucleoside triphosphate hydrolases"/>
    <property type="match status" value="1"/>
</dbReference>
<dbReference type="InterPro" id="IPR011335">
    <property type="entry name" value="Restrct_endonuc-II-like"/>
</dbReference>
<dbReference type="EMBL" id="ADOU02000004">
    <property type="protein sequence ID" value="KGJ71251.1"/>
    <property type="molecule type" value="Genomic_DNA"/>
</dbReference>
<dbReference type="SUPFAM" id="SSF52980">
    <property type="entry name" value="Restriction endonuclease-like"/>
    <property type="match status" value="1"/>
</dbReference>
<evidence type="ECO:0000259" key="2">
    <source>
        <dbReference type="Pfam" id="PF03008"/>
    </source>
</evidence>
<dbReference type="Gene3D" id="3.40.50.300">
    <property type="entry name" value="P-loop containing nucleotide triphosphate hydrolases"/>
    <property type="match status" value="1"/>
</dbReference>
<dbReference type="Proteomes" id="UP000024900">
    <property type="component" value="Unassembled WGS sequence"/>
</dbReference>
<dbReference type="InterPro" id="IPR027417">
    <property type="entry name" value="P-loop_NTPase"/>
</dbReference>
<feature type="domain" description="DUF234" evidence="2">
    <location>
        <begin position="320"/>
        <end position="410"/>
    </location>
</feature>
<dbReference type="Pfam" id="PF03008">
    <property type="entry name" value="DUF234"/>
    <property type="match status" value="1"/>
</dbReference>
<evidence type="ECO:0000313" key="3">
    <source>
        <dbReference type="EMBL" id="KGJ71251.1"/>
    </source>
</evidence>
<proteinExistence type="predicted"/>
<reference evidence="3 4" key="1">
    <citation type="journal article" date="2014" name="BMC Genomics">
        <title>Comparative genomics of Bradyrhizobium japonicum CPAC 15 and Bradyrhizobium diazoefficiens CPAC 7: elite model strains for understanding symbiotic performance with soybean.</title>
        <authorList>
            <person name="Siqueira A.F."/>
            <person name="Ormeno-Orrillo E."/>
            <person name="Souza R.C."/>
            <person name="Rodrigues E.P."/>
            <person name="Almeida L.G."/>
            <person name="Barcellos F.G."/>
            <person name="Batista J.S."/>
            <person name="Nakatami A.S."/>
            <person name="Martinez-Romero E."/>
            <person name="Vasconcelos A.T."/>
            <person name="Hungria M."/>
        </authorList>
    </citation>
    <scope>NUCLEOTIDE SEQUENCE [LARGE SCALE GENOMIC DNA]</scope>
    <source>
        <strain evidence="3 4">SEMIA 5080</strain>
    </source>
</reference>
<dbReference type="Pfam" id="PF01637">
    <property type="entry name" value="ATPase_2"/>
    <property type="match status" value="1"/>
</dbReference>
<evidence type="ECO:0008006" key="5">
    <source>
        <dbReference type="Google" id="ProtNLM"/>
    </source>
</evidence>
<feature type="domain" description="ATPase" evidence="1">
    <location>
        <begin position="8"/>
        <end position="209"/>
    </location>
</feature>
<evidence type="ECO:0000313" key="4">
    <source>
        <dbReference type="Proteomes" id="UP000024900"/>
    </source>
</evidence>